<sequence length="176" mass="19808">MASATRHIFKRLFSNTARSATPEGAAYPFSKTALTPPAPKAAETEVERLRQGKRLMEFVHKTLSPPEKQALLQKYFSRRSKDVLQPGSIVTVLQDQAPTQFTGVLIAIRRRGQATSFRLRNILQRTGVEMQFFANSPSLKEIKVVRPPPKGRMRRAKLFYLRDAPDKMSALAGGRK</sequence>
<dbReference type="SUPFAM" id="SSF50104">
    <property type="entry name" value="Translation proteins SH3-like domain"/>
    <property type="match status" value="1"/>
</dbReference>
<evidence type="ECO:0000313" key="4">
    <source>
        <dbReference type="EMBL" id="TEB35426.1"/>
    </source>
</evidence>
<protein>
    <recommendedName>
        <fullName evidence="6">Ribosomal protein L19</fullName>
    </recommendedName>
</protein>
<dbReference type="PANTHER" id="PTHR15680">
    <property type="entry name" value="RIBOSOMAL PROTEIN L19"/>
    <property type="match status" value="1"/>
</dbReference>
<dbReference type="Gene3D" id="2.30.30.790">
    <property type="match status" value="1"/>
</dbReference>
<dbReference type="STRING" id="71717.A0A4Y7TMQ9"/>
<gene>
    <name evidence="4" type="ORF">FA13DRAFT_1728236</name>
</gene>
<dbReference type="InterPro" id="IPR001857">
    <property type="entry name" value="Ribosomal_bL19"/>
</dbReference>
<evidence type="ECO:0000313" key="5">
    <source>
        <dbReference type="Proteomes" id="UP000298030"/>
    </source>
</evidence>
<dbReference type="GO" id="GO:0005762">
    <property type="term" value="C:mitochondrial large ribosomal subunit"/>
    <property type="evidence" value="ECO:0007669"/>
    <property type="project" value="TreeGrafter"/>
</dbReference>
<organism evidence="4 5">
    <name type="scientific">Coprinellus micaceus</name>
    <name type="common">Glistening ink-cap mushroom</name>
    <name type="synonym">Coprinus micaceus</name>
    <dbReference type="NCBI Taxonomy" id="71717"/>
    <lineage>
        <taxon>Eukaryota</taxon>
        <taxon>Fungi</taxon>
        <taxon>Dikarya</taxon>
        <taxon>Basidiomycota</taxon>
        <taxon>Agaricomycotina</taxon>
        <taxon>Agaricomycetes</taxon>
        <taxon>Agaricomycetidae</taxon>
        <taxon>Agaricales</taxon>
        <taxon>Agaricineae</taxon>
        <taxon>Psathyrellaceae</taxon>
        <taxon>Coprinellus</taxon>
    </lineage>
</organism>
<keyword evidence="2" id="KW-0689">Ribosomal protein</keyword>
<evidence type="ECO:0000256" key="1">
    <source>
        <dbReference type="ARBA" id="ARBA00005781"/>
    </source>
</evidence>
<keyword evidence="3" id="KW-0687">Ribonucleoprotein</keyword>
<dbReference type="GO" id="GO:0006412">
    <property type="term" value="P:translation"/>
    <property type="evidence" value="ECO:0007669"/>
    <property type="project" value="InterPro"/>
</dbReference>
<dbReference type="GO" id="GO:0003735">
    <property type="term" value="F:structural constituent of ribosome"/>
    <property type="evidence" value="ECO:0007669"/>
    <property type="project" value="InterPro"/>
</dbReference>
<proteinExistence type="inferred from homology"/>
<evidence type="ECO:0000256" key="2">
    <source>
        <dbReference type="ARBA" id="ARBA00022980"/>
    </source>
</evidence>
<evidence type="ECO:0008006" key="6">
    <source>
        <dbReference type="Google" id="ProtNLM"/>
    </source>
</evidence>
<dbReference type="AlphaFoldDB" id="A0A4Y7TMQ9"/>
<dbReference type="Pfam" id="PF01245">
    <property type="entry name" value="Ribosomal_L19"/>
    <property type="match status" value="1"/>
</dbReference>
<dbReference type="InterPro" id="IPR038657">
    <property type="entry name" value="Ribosomal_bL19_sf"/>
</dbReference>
<evidence type="ECO:0000256" key="3">
    <source>
        <dbReference type="ARBA" id="ARBA00023274"/>
    </source>
</evidence>
<name>A0A4Y7TMQ9_COPMI</name>
<accession>A0A4Y7TMQ9</accession>
<reference evidence="4 5" key="1">
    <citation type="journal article" date="2019" name="Nat. Ecol. Evol.">
        <title>Megaphylogeny resolves global patterns of mushroom evolution.</title>
        <authorList>
            <person name="Varga T."/>
            <person name="Krizsan K."/>
            <person name="Foldi C."/>
            <person name="Dima B."/>
            <person name="Sanchez-Garcia M."/>
            <person name="Sanchez-Ramirez S."/>
            <person name="Szollosi G.J."/>
            <person name="Szarkandi J.G."/>
            <person name="Papp V."/>
            <person name="Albert L."/>
            <person name="Andreopoulos W."/>
            <person name="Angelini C."/>
            <person name="Antonin V."/>
            <person name="Barry K.W."/>
            <person name="Bougher N.L."/>
            <person name="Buchanan P."/>
            <person name="Buyck B."/>
            <person name="Bense V."/>
            <person name="Catcheside P."/>
            <person name="Chovatia M."/>
            <person name="Cooper J."/>
            <person name="Damon W."/>
            <person name="Desjardin D."/>
            <person name="Finy P."/>
            <person name="Geml J."/>
            <person name="Haridas S."/>
            <person name="Hughes K."/>
            <person name="Justo A."/>
            <person name="Karasinski D."/>
            <person name="Kautmanova I."/>
            <person name="Kiss B."/>
            <person name="Kocsube S."/>
            <person name="Kotiranta H."/>
            <person name="LaButti K.M."/>
            <person name="Lechner B.E."/>
            <person name="Liimatainen K."/>
            <person name="Lipzen A."/>
            <person name="Lukacs Z."/>
            <person name="Mihaltcheva S."/>
            <person name="Morgado L.N."/>
            <person name="Niskanen T."/>
            <person name="Noordeloos M.E."/>
            <person name="Ohm R.A."/>
            <person name="Ortiz-Santana B."/>
            <person name="Ovrebo C."/>
            <person name="Racz N."/>
            <person name="Riley R."/>
            <person name="Savchenko A."/>
            <person name="Shiryaev A."/>
            <person name="Soop K."/>
            <person name="Spirin V."/>
            <person name="Szebenyi C."/>
            <person name="Tomsovsky M."/>
            <person name="Tulloss R.E."/>
            <person name="Uehling J."/>
            <person name="Grigoriev I.V."/>
            <person name="Vagvolgyi C."/>
            <person name="Papp T."/>
            <person name="Martin F.M."/>
            <person name="Miettinen O."/>
            <person name="Hibbett D.S."/>
            <person name="Nagy L.G."/>
        </authorList>
    </citation>
    <scope>NUCLEOTIDE SEQUENCE [LARGE SCALE GENOMIC DNA]</scope>
    <source>
        <strain evidence="4 5">FP101781</strain>
    </source>
</reference>
<dbReference type="OrthoDB" id="4726at2759"/>
<dbReference type="Proteomes" id="UP000298030">
    <property type="component" value="Unassembled WGS sequence"/>
</dbReference>
<keyword evidence="5" id="KW-1185">Reference proteome</keyword>
<dbReference type="PRINTS" id="PR00061">
    <property type="entry name" value="RIBOSOMALL19"/>
</dbReference>
<dbReference type="PANTHER" id="PTHR15680:SF9">
    <property type="entry name" value="LARGE RIBOSOMAL SUBUNIT PROTEIN BL19M"/>
    <property type="match status" value="1"/>
</dbReference>
<dbReference type="EMBL" id="QPFP01000007">
    <property type="protein sequence ID" value="TEB35426.1"/>
    <property type="molecule type" value="Genomic_DNA"/>
</dbReference>
<dbReference type="InterPro" id="IPR008991">
    <property type="entry name" value="Translation_prot_SH3-like_sf"/>
</dbReference>
<comment type="caution">
    <text evidence="4">The sequence shown here is derived from an EMBL/GenBank/DDBJ whole genome shotgun (WGS) entry which is preliminary data.</text>
</comment>
<comment type="similarity">
    <text evidence="1">Belongs to the bacterial ribosomal protein bL19 family.</text>
</comment>